<name>A0ABD8AKM9_PAEAM</name>
<evidence type="ECO:0000313" key="2">
    <source>
        <dbReference type="Proteomes" id="UP001364764"/>
    </source>
</evidence>
<dbReference type="EMBL" id="CP145892">
    <property type="protein sequence ID" value="WWP18144.1"/>
    <property type="molecule type" value="Genomic_DNA"/>
</dbReference>
<sequence>MKTLAIVGAGKGLGLSIAKSFGKRGFQVALVARNAAKLQDMVDELKADGIEASYFVADIFNKEQIEQAMTNMKEKYGQIDVLEFSPTAGNYPPTSVLELTAENARDAFEANVVSAIHVVNAVLPDMLARKEGALLFTSGLSAMYPVSMMGNIGIALAGLRNYVANLHTSLSAQGIFVGHRSLGLLIKESGTGAINDPDVIAEMWYQAYVEKNVWEEEYPEGVTPDTILF</sequence>
<dbReference type="InterPro" id="IPR036291">
    <property type="entry name" value="NAD(P)-bd_dom_sf"/>
</dbReference>
<gene>
    <name evidence="1" type="ORF">V6668_16645</name>
</gene>
<accession>A0ABD8AKM9</accession>
<dbReference type="Proteomes" id="UP001364764">
    <property type="component" value="Chromosome"/>
</dbReference>
<organism evidence="1 2">
    <name type="scientific">Paenibacillus amylolyticus</name>
    <dbReference type="NCBI Taxonomy" id="1451"/>
    <lineage>
        <taxon>Bacteria</taxon>
        <taxon>Bacillati</taxon>
        <taxon>Bacillota</taxon>
        <taxon>Bacilli</taxon>
        <taxon>Bacillales</taxon>
        <taxon>Paenibacillaceae</taxon>
        <taxon>Paenibacillus</taxon>
    </lineage>
</organism>
<proteinExistence type="predicted"/>
<dbReference type="Gene3D" id="3.40.50.720">
    <property type="entry name" value="NAD(P)-binding Rossmann-like Domain"/>
    <property type="match status" value="1"/>
</dbReference>
<dbReference type="InterPro" id="IPR002347">
    <property type="entry name" value="SDR_fam"/>
</dbReference>
<dbReference type="PANTHER" id="PTHR43431:SF7">
    <property type="entry name" value="OXIDOREDUCTASE, SHORT CHAIN DEHYDROGENASE_REDUCTASE FAMILY (AFU_ORTHOLOGUE AFUA_5G14000)"/>
    <property type="match status" value="1"/>
</dbReference>
<protein>
    <submittedName>
        <fullName evidence="1">SDR family NAD(P)-dependent oxidoreductase</fullName>
    </submittedName>
</protein>
<evidence type="ECO:0000313" key="1">
    <source>
        <dbReference type="EMBL" id="WWP18144.1"/>
    </source>
</evidence>
<dbReference type="SUPFAM" id="SSF51735">
    <property type="entry name" value="NAD(P)-binding Rossmann-fold domains"/>
    <property type="match status" value="1"/>
</dbReference>
<dbReference type="RefSeq" id="WP_338706170.1">
    <property type="nucleotide sequence ID" value="NZ_CP145892.1"/>
</dbReference>
<dbReference type="GeneID" id="93477128"/>
<dbReference type="AlphaFoldDB" id="A0ABD8AKM9"/>
<dbReference type="PANTHER" id="PTHR43431">
    <property type="entry name" value="OXIDOREDUCTASE, SHORT CHAIN DEHYDROGENASE/REDUCTASE FAMILY (AFU_ORTHOLOGUE AFUA_5G14000)"/>
    <property type="match status" value="1"/>
</dbReference>
<dbReference type="Pfam" id="PF00106">
    <property type="entry name" value="adh_short"/>
    <property type="match status" value="1"/>
</dbReference>
<reference evidence="1 2" key="1">
    <citation type="submission" date="2024-02" db="EMBL/GenBank/DDBJ databases">
        <title>Complete sequences of two Paenibacillus sp. strains and one Lysinibacillus strain isolated from the environment on STAA medium highlight biotechnological potential.</title>
        <authorList>
            <person name="Attere S.A."/>
            <person name="Piche L.C."/>
            <person name="Intertaglia L."/>
            <person name="Lami R."/>
            <person name="Charette S.J."/>
            <person name="Vincent A.T."/>
        </authorList>
    </citation>
    <scope>NUCLEOTIDE SEQUENCE [LARGE SCALE GENOMIC DNA]</scope>
    <source>
        <strain evidence="1 2">Y5S-7</strain>
    </source>
</reference>